<dbReference type="GO" id="GO:0005096">
    <property type="term" value="F:GTPase activator activity"/>
    <property type="evidence" value="ECO:0007669"/>
    <property type="project" value="UniProtKB-KW"/>
</dbReference>
<dbReference type="InterPro" id="IPR001452">
    <property type="entry name" value="SH3_domain"/>
</dbReference>
<feature type="region of interest" description="Disordered" evidence="4">
    <location>
        <begin position="192"/>
        <end position="262"/>
    </location>
</feature>
<accession>A0A9K3CQ53</accession>
<dbReference type="Pfam" id="PF00620">
    <property type="entry name" value="RhoGAP"/>
    <property type="match status" value="1"/>
</dbReference>
<dbReference type="Proteomes" id="UP000265618">
    <property type="component" value="Unassembled WGS sequence"/>
</dbReference>
<feature type="compositionally biased region" description="Basic and acidic residues" evidence="4">
    <location>
        <begin position="106"/>
        <end position="148"/>
    </location>
</feature>
<dbReference type="GO" id="GO:0007165">
    <property type="term" value="P:signal transduction"/>
    <property type="evidence" value="ECO:0007669"/>
    <property type="project" value="InterPro"/>
</dbReference>
<dbReference type="PROSITE" id="PS50238">
    <property type="entry name" value="RHOGAP"/>
    <property type="match status" value="1"/>
</dbReference>
<dbReference type="SUPFAM" id="SSF48350">
    <property type="entry name" value="GTPase activation domain, GAP"/>
    <property type="match status" value="1"/>
</dbReference>
<dbReference type="OrthoDB" id="9922675at2759"/>
<evidence type="ECO:0000259" key="5">
    <source>
        <dbReference type="PROSITE" id="PS50002"/>
    </source>
</evidence>
<evidence type="ECO:0000259" key="6">
    <source>
        <dbReference type="PROSITE" id="PS50238"/>
    </source>
</evidence>
<evidence type="ECO:0000256" key="4">
    <source>
        <dbReference type="SAM" id="MobiDB-lite"/>
    </source>
</evidence>
<dbReference type="InterPro" id="IPR036028">
    <property type="entry name" value="SH3-like_dom_sf"/>
</dbReference>
<evidence type="ECO:0008006" key="9">
    <source>
        <dbReference type="Google" id="ProtNLM"/>
    </source>
</evidence>
<keyword evidence="1 3" id="KW-0728">SH3 domain</keyword>
<name>A0A9K3CQ53_9EUKA</name>
<feature type="region of interest" description="Disordered" evidence="4">
    <location>
        <begin position="102"/>
        <end position="153"/>
    </location>
</feature>
<dbReference type="GO" id="GO:0005737">
    <property type="term" value="C:cytoplasm"/>
    <property type="evidence" value="ECO:0007669"/>
    <property type="project" value="TreeGrafter"/>
</dbReference>
<dbReference type="Gene3D" id="1.10.555.10">
    <property type="entry name" value="Rho GTPase activation protein"/>
    <property type="match status" value="1"/>
</dbReference>
<keyword evidence="8" id="KW-1185">Reference proteome</keyword>
<dbReference type="CDD" id="cd00159">
    <property type="entry name" value="RhoGAP"/>
    <property type="match status" value="1"/>
</dbReference>
<dbReference type="InterPro" id="IPR008936">
    <property type="entry name" value="Rho_GTPase_activation_prot"/>
</dbReference>
<reference evidence="7 8" key="1">
    <citation type="journal article" date="2018" name="PLoS ONE">
        <title>The draft genome of Kipferlia bialata reveals reductive genome evolution in fornicate parasites.</title>
        <authorList>
            <person name="Tanifuji G."/>
            <person name="Takabayashi S."/>
            <person name="Kume K."/>
            <person name="Takagi M."/>
            <person name="Nakayama T."/>
            <person name="Kamikawa R."/>
            <person name="Inagaki Y."/>
            <person name="Hashimoto T."/>
        </authorList>
    </citation>
    <scope>NUCLEOTIDE SEQUENCE [LARGE SCALE GENOMIC DNA]</scope>
    <source>
        <strain evidence="7">NY0173</strain>
    </source>
</reference>
<dbReference type="EMBL" id="BDIP01000190">
    <property type="protein sequence ID" value="GIQ80541.1"/>
    <property type="molecule type" value="Genomic_DNA"/>
</dbReference>
<gene>
    <name evidence="7" type="ORF">KIPB_001355</name>
</gene>
<dbReference type="SMART" id="SM00324">
    <property type="entry name" value="RhoGAP"/>
    <property type="match status" value="1"/>
</dbReference>
<organism evidence="7 8">
    <name type="scientific">Kipferlia bialata</name>
    <dbReference type="NCBI Taxonomy" id="797122"/>
    <lineage>
        <taxon>Eukaryota</taxon>
        <taxon>Metamonada</taxon>
        <taxon>Carpediemonas-like organisms</taxon>
        <taxon>Kipferlia</taxon>
    </lineage>
</organism>
<feature type="domain" description="SH3" evidence="5">
    <location>
        <begin position="533"/>
        <end position="596"/>
    </location>
</feature>
<evidence type="ECO:0000313" key="7">
    <source>
        <dbReference type="EMBL" id="GIQ80541.1"/>
    </source>
</evidence>
<dbReference type="AlphaFoldDB" id="A0A9K3CQ53"/>
<evidence type="ECO:0000256" key="3">
    <source>
        <dbReference type="PROSITE-ProRule" id="PRU00192"/>
    </source>
</evidence>
<dbReference type="CDD" id="cd00174">
    <property type="entry name" value="SH3"/>
    <property type="match status" value="1"/>
</dbReference>
<dbReference type="Pfam" id="PF00018">
    <property type="entry name" value="SH3_1"/>
    <property type="match status" value="1"/>
</dbReference>
<dbReference type="PANTHER" id="PTHR23176">
    <property type="entry name" value="RHO/RAC/CDC GTPASE-ACTIVATING PROTEIN"/>
    <property type="match status" value="1"/>
</dbReference>
<dbReference type="SMART" id="SM00326">
    <property type="entry name" value="SH3"/>
    <property type="match status" value="1"/>
</dbReference>
<dbReference type="InterPro" id="IPR050729">
    <property type="entry name" value="Rho-GAP"/>
</dbReference>
<evidence type="ECO:0000313" key="8">
    <source>
        <dbReference type="Proteomes" id="UP000265618"/>
    </source>
</evidence>
<protein>
    <recommendedName>
        <fullName evidence="9">SH3 domain-containing protein</fullName>
    </recommendedName>
</protein>
<feature type="domain" description="Rho-GAP" evidence="6">
    <location>
        <begin position="277"/>
        <end position="480"/>
    </location>
</feature>
<sequence length="596" mass="64197">MAPNPHPATPFESKVLRPYINVDPDAMSELCIVPSASIDVGIKAGKHRVYVVDTVTVHKVHNSGWLQVSVPPDTRGWVPGYICSVGPDSDTPVVDPTPLELEEEAEREREYQAEKAKEAQRARDREREREREKERAALREQKEREREANPGLSMEDIYSKASLGVASVSNGMSSVASDAVKSGKELIENMRGIRSMLPSPKSLMDRQSPLRQPQDKPISFRPTTTAKPSKPASASSSVRASPLASPTIAYKPSTPTPSSAPPAVSYPGPLYGVGVAQRLAKVNRAGKDTTHTLPPFVDAACAYLCKHGGTREGLFRVPASAAQIKQWVCALDKDEGCHVELTSSPPSECTVDLIGALLKKYLRDLPAPPLSKAMSMLSAALKRKGEEEAVVAHSLSQALLALDAPNRSLCLSVLCVLHRVHSASKETLMDAKNLAIIFSPSLLPQVFVAPSKGVRVDPRQAFAESISVVEALIRHYPLVAAHLGLPPAAHLVSLRSPVKATAPGVALGVFALASNPVTASPAHLEEEEEEEEEEEPLATVLYDFTPTSGDLGPVTAGMEVTVIDTPDGGWWEVAVEGEDGEEQTGWVPNSYLRLHQ</sequence>
<dbReference type="InterPro" id="IPR000198">
    <property type="entry name" value="RhoGAP_dom"/>
</dbReference>
<proteinExistence type="predicted"/>
<evidence type="ECO:0000256" key="1">
    <source>
        <dbReference type="ARBA" id="ARBA00022443"/>
    </source>
</evidence>
<dbReference type="SUPFAM" id="SSF50044">
    <property type="entry name" value="SH3-domain"/>
    <property type="match status" value="1"/>
</dbReference>
<evidence type="ECO:0000256" key="2">
    <source>
        <dbReference type="ARBA" id="ARBA00022468"/>
    </source>
</evidence>
<keyword evidence="2" id="KW-0343">GTPase activation</keyword>
<dbReference type="Gene3D" id="2.30.30.40">
    <property type="entry name" value="SH3 Domains"/>
    <property type="match status" value="1"/>
</dbReference>
<dbReference type="PROSITE" id="PS50002">
    <property type="entry name" value="SH3"/>
    <property type="match status" value="1"/>
</dbReference>
<feature type="compositionally biased region" description="Low complexity" evidence="4">
    <location>
        <begin position="221"/>
        <end position="253"/>
    </location>
</feature>
<dbReference type="PANTHER" id="PTHR23176:SF125">
    <property type="entry name" value="GTPASE ACTIVATOR (BEM2), PUTATIVE (AFU_ORTHOLOGUE AFUA_7G04450)-RELATED"/>
    <property type="match status" value="1"/>
</dbReference>
<comment type="caution">
    <text evidence="7">The sequence shown here is derived from an EMBL/GenBank/DDBJ whole genome shotgun (WGS) entry which is preliminary data.</text>
</comment>